<evidence type="ECO:0000313" key="1">
    <source>
        <dbReference type="EMBL" id="MBE9031888.1"/>
    </source>
</evidence>
<sequence length="105" mass="11984">MSSPVPFQSDWQRGHWYCRGMRCHWNTAISGTIDRSPNEQRIGGLNHDVAIAHEYRQVYSSGYGLAGAGQNFICFILSGTIVKRNSLFVLFRFILNELILFPHLP</sequence>
<dbReference type="AlphaFoldDB" id="A0A928VNK5"/>
<name>A0A928VNK5_9CYAN</name>
<proteinExistence type="predicted"/>
<dbReference type="Proteomes" id="UP000625316">
    <property type="component" value="Unassembled WGS sequence"/>
</dbReference>
<reference evidence="1" key="1">
    <citation type="submission" date="2020-10" db="EMBL/GenBank/DDBJ databases">
        <authorList>
            <person name="Castelo-Branco R."/>
            <person name="Eusebio N."/>
            <person name="Adriana R."/>
            <person name="Vieira A."/>
            <person name="Brugerolle De Fraissinette N."/>
            <person name="Rezende De Castro R."/>
            <person name="Schneider M.P."/>
            <person name="Vasconcelos V."/>
            <person name="Leao P.N."/>
        </authorList>
    </citation>
    <scope>NUCLEOTIDE SEQUENCE</scope>
    <source>
        <strain evidence="1">LEGE 11480</strain>
    </source>
</reference>
<protein>
    <submittedName>
        <fullName evidence="1">Uncharacterized protein</fullName>
    </submittedName>
</protein>
<accession>A0A928VNK5</accession>
<dbReference type="EMBL" id="JADEXQ010000079">
    <property type="protein sequence ID" value="MBE9031888.1"/>
    <property type="molecule type" value="Genomic_DNA"/>
</dbReference>
<keyword evidence="2" id="KW-1185">Reference proteome</keyword>
<comment type="caution">
    <text evidence="1">The sequence shown here is derived from an EMBL/GenBank/DDBJ whole genome shotgun (WGS) entry which is preliminary data.</text>
</comment>
<organism evidence="1 2">
    <name type="scientific">Romeriopsis navalis LEGE 11480</name>
    <dbReference type="NCBI Taxonomy" id="2777977"/>
    <lineage>
        <taxon>Bacteria</taxon>
        <taxon>Bacillati</taxon>
        <taxon>Cyanobacteriota</taxon>
        <taxon>Cyanophyceae</taxon>
        <taxon>Leptolyngbyales</taxon>
        <taxon>Leptolyngbyaceae</taxon>
        <taxon>Romeriopsis</taxon>
        <taxon>Romeriopsis navalis</taxon>
    </lineage>
</organism>
<dbReference type="RefSeq" id="WP_264326715.1">
    <property type="nucleotide sequence ID" value="NZ_JADEXQ010000079.1"/>
</dbReference>
<evidence type="ECO:0000313" key="2">
    <source>
        <dbReference type="Proteomes" id="UP000625316"/>
    </source>
</evidence>
<gene>
    <name evidence="1" type="ORF">IQ266_19315</name>
</gene>